<dbReference type="STRING" id="1335309.GA0116948_10377"/>
<evidence type="ECO:0000256" key="3">
    <source>
        <dbReference type="ARBA" id="ARBA00022729"/>
    </source>
</evidence>
<dbReference type="AlphaFoldDB" id="A0A1C4BFT1"/>
<dbReference type="Gene3D" id="1.25.40.390">
    <property type="match status" value="1"/>
</dbReference>
<keyword evidence="5" id="KW-0998">Cell outer membrane</keyword>
<keyword evidence="9" id="KW-1185">Reference proteome</keyword>
<proteinExistence type="inferred from homology"/>
<evidence type="ECO:0000256" key="5">
    <source>
        <dbReference type="ARBA" id="ARBA00023237"/>
    </source>
</evidence>
<organism evidence="8 9">
    <name type="scientific">Chitinophaga costaii</name>
    <dbReference type="NCBI Taxonomy" id="1335309"/>
    <lineage>
        <taxon>Bacteria</taxon>
        <taxon>Pseudomonadati</taxon>
        <taxon>Bacteroidota</taxon>
        <taxon>Chitinophagia</taxon>
        <taxon>Chitinophagales</taxon>
        <taxon>Chitinophagaceae</taxon>
        <taxon>Chitinophaga</taxon>
    </lineage>
</organism>
<comment type="subcellular location">
    <subcellularLocation>
        <location evidence="1">Cell outer membrane</location>
    </subcellularLocation>
</comment>
<name>A0A1C4BFT1_9BACT</name>
<feature type="domain" description="SusD-like N-terminal" evidence="7">
    <location>
        <begin position="98"/>
        <end position="232"/>
    </location>
</feature>
<dbReference type="InterPro" id="IPR033985">
    <property type="entry name" value="SusD-like_N"/>
</dbReference>
<evidence type="ECO:0000256" key="4">
    <source>
        <dbReference type="ARBA" id="ARBA00023136"/>
    </source>
</evidence>
<dbReference type="RefSeq" id="WP_089709930.1">
    <property type="nucleotide sequence ID" value="NZ_FMAR01000003.1"/>
</dbReference>
<dbReference type="EMBL" id="FMAR01000003">
    <property type="protein sequence ID" value="SCC05756.1"/>
    <property type="molecule type" value="Genomic_DNA"/>
</dbReference>
<dbReference type="GO" id="GO:0009279">
    <property type="term" value="C:cell outer membrane"/>
    <property type="evidence" value="ECO:0007669"/>
    <property type="project" value="UniProtKB-SubCell"/>
</dbReference>
<dbReference type="SUPFAM" id="SSF48452">
    <property type="entry name" value="TPR-like"/>
    <property type="match status" value="1"/>
</dbReference>
<evidence type="ECO:0000259" key="7">
    <source>
        <dbReference type="Pfam" id="PF14322"/>
    </source>
</evidence>
<dbReference type="PROSITE" id="PS51257">
    <property type="entry name" value="PROKAR_LIPOPROTEIN"/>
    <property type="match status" value="1"/>
</dbReference>
<evidence type="ECO:0000313" key="9">
    <source>
        <dbReference type="Proteomes" id="UP000242818"/>
    </source>
</evidence>
<dbReference type="Pfam" id="PF07980">
    <property type="entry name" value="SusD_RagB"/>
    <property type="match status" value="2"/>
</dbReference>
<evidence type="ECO:0000313" key="8">
    <source>
        <dbReference type="EMBL" id="SCC05756.1"/>
    </source>
</evidence>
<keyword evidence="4" id="KW-0472">Membrane</keyword>
<sequence length="635" mass="69503">MKKSFYIFGLSALTVGMTLFSCSKSYLEKQPTSALSIDKLATPDGVRALLIGAYAALDGQAASGTSIGGGSPWEAAPSNWIYGSIAGGDAHKGSNAIDQPPINQVMTGVFDPANGFFNSKWKAVFEGITRCNTTLAALANTTGLTADEATVIKGEARFLRAHYYFELKKMFKRLPWIDENTTDFQQPADDSWSHIEDDMKFAADSLGDVAANNDAGRANKWAAIAYLGKIFLYEHNYAAAKTEFDLVIANGKTATGKSYTLDGVNFEDNFNPAKKNNSETVFDIQMTANNGTNQITKANQGDMLNFPYNSPFGCCGFYQPSQDLVNSYLVDASTGLPLNNNNATIITNDMGLSSAVPFTLDTHAVDPRLDWTVGRRGVPYLDWGPHPGSNWIRQQDYAGPYAPKKNVYYQATQTLYHDAHSWAPGTAINIHVIRFADVLLMAAEAEIEAGSLEKARTYINQVRERANRPAGFVSNSDNIAYAKKVTSDQAGFNAANADASLKVGDWVVRSDLNETWVIIAIDASSKVKTWNAYKLPVYKASDYTVPFASQDAARTAVRLERKLELAMEGQRYFDLVRWGIAPATMNAYYAYESKITTDLSGANFPVRDTAYPIPQRQIDLGLKGGQETLTQNPGY</sequence>
<evidence type="ECO:0000256" key="1">
    <source>
        <dbReference type="ARBA" id="ARBA00004442"/>
    </source>
</evidence>
<evidence type="ECO:0000256" key="2">
    <source>
        <dbReference type="ARBA" id="ARBA00006275"/>
    </source>
</evidence>
<protein>
    <submittedName>
        <fullName evidence="8">Starch-binding associating with outer membrane</fullName>
    </submittedName>
</protein>
<dbReference type="InterPro" id="IPR012944">
    <property type="entry name" value="SusD_RagB_dom"/>
</dbReference>
<keyword evidence="3" id="KW-0732">Signal</keyword>
<feature type="domain" description="RagB/SusD" evidence="6">
    <location>
        <begin position="279"/>
        <end position="474"/>
    </location>
</feature>
<dbReference type="InterPro" id="IPR011990">
    <property type="entry name" value="TPR-like_helical_dom_sf"/>
</dbReference>
<accession>A0A1C4BFT1</accession>
<gene>
    <name evidence="8" type="ORF">GA0116948_10377</name>
</gene>
<evidence type="ECO:0000259" key="6">
    <source>
        <dbReference type="Pfam" id="PF07980"/>
    </source>
</evidence>
<comment type="similarity">
    <text evidence="2">Belongs to the SusD family.</text>
</comment>
<feature type="domain" description="RagB/SusD" evidence="6">
    <location>
        <begin position="535"/>
        <end position="635"/>
    </location>
</feature>
<dbReference type="OrthoDB" id="9792139at2"/>
<dbReference type="Proteomes" id="UP000242818">
    <property type="component" value="Unassembled WGS sequence"/>
</dbReference>
<dbReference type="Pfam" id="PF14322">
    <property type="entry name" value="SusD-like_3"/>
    <property type="match status" value="1"/>
</dbReference>
<reference evidence="8 9" key="1">
    <citation type="submission" date="2016-08" db="EMBL/GenBank/DDBJ databases">
        <authorList>
            <person name="Seilhamer J.J."/>
        </authorList>
    </citation>
    <scope>NUCLEOTIDE SEQUENCE [LARGE SCALE GENOMIC DNA]</scope>
    <source>
        <strain evidence="8 9">A37T2</strain>
    </source>
</reference>